<dbReference type="SMART" id="SM00220">
    <property type="entry name" value="S_TKc"/>
    <property type="match status" value="1"/>
</dbReference>
<evidence type="ECO:0000256" key="8">
    <source>
        <dbReference type="ARBA" id="ARBA00035711"/>
    </source>
</evidence>
<sequence length="236" mass="26810">MEDYAPSRYKMLEKIGEGVHGCVFKAIDLQRNKEVAIKKVALKNKFGNIALNTLREIKTLQLCKSEYILGIIDIYPDLTGLSLVLEYQPDTLYNRLKNEVNPLSRQQGIAYLHDSGLMHRDIKPANLLISDSDMLKIADFGLARLYFPEDETRLYSPQVSTRWYRAPEILWGSQKYGTGVDMWAAGCVVAEMLRGVPLFAGTTDIEQLAIIIRTLGSPRLNQWPELTSLPDYSKIR</sequence>
<dbReference type="Gene3D" id="1.10.510.10">
    <property type="entry name" value="Transferase(Phosphotransferase) domain 1"/>
    <property type="match status" value="1"/>
</dbReference>
<dbReference type="GO" id="GO:0005524">
    <property type="term" value="F:ATP binding"/>
    <property type="evidence" value="ECO:0007669"/>
    <property type="project" value="UniProtKB-UniRule"/>
</dbReference>
<dbReference type="SUPFAM" id="SSF56112">
    <property type="entry name" value="Protein kinase-like (PK-like)"/>
    <property type="match status" value="1"/>
</dbReference>
<keyword evidence="6" id="KW-0418">Kinase</keyword>
<dbReference type="InterPro" id="IPR000719">
    <property type="entry name" value="Prot_kinase_dom"/>
</dbReference>
<evidence type="ECO:0000256" key="3">
    <source>
        <dbReference type="ARBA" id="ARBA00022527"/>
    </source>
</evidence>
<dbReference type="PANTHER" id="PTHR24056:SF171">
    <property type="entry name" value="CYCLIN-DEPENDENT KINASE 20"/>
    <property type="match status" value="1"/>
</dbReference>
<evidence type="ECO:0000256" key="6">
    <source>
        <dbReference type="ARBA" id="ARBA00022777"/>
    </source>
</evidence>
<dbReference type="AlphaFoldDB" id="A0A9P9YVN6"/>
<evidence type="ECO:0000256" key="11">
    <source>
        <dbReference type="ARBA" id="ARBA00047811"/>
    </source>
</evidence>
<accession>A0A9P9YVN6</accession>
<comment type="catalytic activity">
    <reaction evidence="12">
        <text>L-seryl-[protein] + ATP = O-phospho-L-seryl-[protein] + ADP + H(+)</text>
        <dbReference type="Rhea" id="RHEA:17989"/>
        <dbReference type="Rhea" id="RHEA-COMP:9863"/>
        <dbReference type="Rhea" id="RHEA-COMP:11604"/>
        <dbReference type="ChEBI" id="CHEBI:15378"/>
        <dbReference type="ChEBI" id="CHEBI:29999"/>
        <dbReference type="ChEBI" id="CHEBI:30616"/>
        <dbReference type="ChEBI" id="CHEBI:83421"/>
        <dbReference type="ChEBI" id="CHEBI:456216"/>
        <dbReference type="EC" id="2.7.11.22"/>
    </reaction>
</comment>
<feature type="domain" description="Protein kinase" evidence="15">
    <location>
        <begin position="9"/>
        <end position="236"/>
    </location>
</feature>
<dbReference type="InterPro" id="IPR011009">
    <property type="entry name" value="Kinase-like_dom_sf"/>
</dbReference>
<keyword evidence="17" id="KW-1185">Reference proteome</keyword>
<dbReference type="EC" id="2.7.11.22" evidence="2"/>
<dbReference type="PROSITE" id="PS00107">
    <property type="entry name" value="PROTEIN_KINASE_ATP"/>
    <property type="match status" value="1"/>
</dbReference>
<organism evidence="16 17">
    <name type="scientific">Drosophila gunungcola</name>
    <name type="common">fruit fly</name>
    <dbReference type="NCBI Taxonomy" id="103775"/>
    <lineage>
        <taxon>Eukaryota</taxon>
        <taxon>Metazoa</taxon>
        <taxon>Ecdysozoa</taxon>
        <taxon>Arthropoda</taxon>
        <taxon>Hexapoda</taxon>
        <taxon>Insecta</taxon>
        <taxon>Pterygota</taxon>
        <taxon>Neoptera</taxon>
        <taxon>Endopterygota</taxon>
        <taxon>Diptera</taxon>
        <taxon>Brachycera</taxon>
        <taxon>Muscomorpha</taxon>
        <taxon>Ephydroidea</taxon>
        <taxon>Drosophilidae</taxon>
        <taxon>Drosophila</taxon>
        <taxon>Sophophora</taxon>
    </lineage>
</organism>
<dbReference type="FunFam" id="1.10.510.10:FF:000624">
    <property type="entry name" value="Mitogen-activated protein kinase"/>
    <property type="match status" value="1"/>
</dbReference>
<reference evidence="16" key="1">
    <citation type="journal article" date="2023" name="Genome Biol. Evol.">
        <title>Long-read-based Genome Assembly of Drosophila gunungcola Reveals Fewer Chemosensory Genes in Flower-breeding Species.</title>
        <authorList>
            <person name="Negi A."/>
            <person name="Liao B.Y."/>
            <person name="Yeh S.D."/>
        </authorList>
    </citation>
    <scope>NUCLEOTIDE SEQUENCE</scope>
    <source>
        <strain evidence="16">Sukarami</strain>
    </source>
</reference>
<comment type="similarity">
    <text evidence="1">Belongs to the protein kinase superfamily. CMGC Ser/Thr protein kinase family. CDC2/CDKX subfamily.</text>
</comment>
<keyword evidence="5 13" id="KW-0547">Nucleotide-binding</keyword>
<protein>
    <recommendedName>
        <fullName evidence="8">Cyclin-dependent kinase 20</fullName>
        <ecNumber evidence="2">2.7.11.22</ecNumber>
    </recommendedName>
    <alternativeName>
        <fullName evidence="9">Cell cycle-related kinase</fullName>
    </alternativeName>
    <alternativeName>
        <fullName evidence="10">Cell division protein kinase 20</fullName>
    </alternativeName>
</protein>
<dbReference type="EMBL" id="JAMKOV010000001">
    <property type="protein sequence ID" value="KAI8043946.1"/>
    <property type="molecule type" value="Genomic_DNA"/>
</dbReference>
<gene>
    <name evidence="16" type="ORF">M5D96_000094</name>
</gene>
<dbReference type="InterPro" id="IPR050108">
    <property type="entry name" value="CDK"/>
</dbReference>
<keyword evidence="4" id="KW-0808">Transferase</keyword>
<feature type="binding site" evidence="13">
    <location>
        <position position="43"/>
    </location>
    <ligand>
        <name>ATP</name>
        <dbReference type="ChEBI" id="CHEBI:30616"/>
    </ligand>
</feature>
<dbReference type="Pfam" id="PF00069">
    <property type="entry name" value="Pkinase"/>
    <property type="match status" value="1"/>
</dbReference>
<evidence type="ECO:0000256" key="5">
    <source>
        <dbReference type="ARBA" id="ARBA00022741"/>
    </source>
</evidence>
<dbReference type="GO" id="GO:0005634">
    <property type="term" value="C:nucleus"/>
    <property type="evidence" value="ECO:0007669"/>
    <property type="project" value="TreeGrafter"/>
</dbReference>
<dbReference type="Proteomes" id="UP001059596">
    <property type="component" value="Chromosome 3R"/>
</dbReference>
<evidence type="ECO:0000313" key="16">
    <source>
        <dbReference type="EMBL" id="KAI8043946.1"/>
    </source>
</evidence>
<evidence type="ECO:0000256" key="9">
    <source>
        <dbReference type="ARBA" id="ARBA00035720"/>
    </source>
</evidence>
<evidence type="ECO:0000256" key="2">
    <source>
        <dbReference type="ARBA" id="ARBA00012425"/>
    </source>
</evidence>
<dbReference type="PANTHER" id="PTHR24056">
    <property type="entry name" value="CELL DIVISION PROTEIN KINASE"/>
    <property type="match status" value="1"/>
</dbReference>
<evidence type="ECO:0000313" key="17">
    <source>
        <dbReference type="Proteomes" id="UP001059596"/>
    </source>
</evidence>
<evidence type="ECO:0000259" key="15">
    <source>
        <dbReference type="PROSITE" id="PS50011"/>
    </source>
</evidence>
<dbReference type="PROSITE" id="PS50011">
    <property type="entry name" value="PROTEIN_KINASE_DOM"/>
    <property type="match status" value="1"/>
</dbReference>
<comment type="caution">
    <text evidence="16">The sequence shown here is derived from an EMBL/GenBank/DDBJ whole genome shotgun (WGS) entry which is preliminary data.</text>
</comment>
<dbReference type="Gene3D" id="3.30.200.20">
    <property type="entry name" value="Phosphorylase Kinase, domain 1"/>
    <property type="match status" value="1"/>
</dbReference>
<evidence type="ECO:0000256" key="4">
    <source>
        <dbReference type="ARBA" id="ARBA00022679"/>
    </source>
</evidence>
<dbReference type="PROSITE" id="PS00108">
    <property type="entry name" value="PROTEIN_KINASE_ST"/>
    <property type="match status" value="1"/>
</dbReference>
<dbReference type="InterPro" id="IPR008271">
    <property type="entry name" value="Ser/Thr_kinase_AS"/>
</dbReference>
<comment type="catalytic activity">
    <reaction evidence="11">
        <text>L-threonyl-[protein] + ATP = O-phospho-L-threonyl-[protein] + ADP + H(+)</text>
        <dbReference type="Rhea" id="RHEA:46608"/>
        <dbReference type="Rhea" id="RHEA-COMP:11060"/>
        <dbReference type="Rhea" id="RHEA-COMP:11605"/>
        <dbReference type="ChEBI" id="CHEBI:15378"/>
        <dbReference type="ChEBI" id="CHEBI:30013"/>
        <dbReference type="ChEBI" id="CHEBI:30616"/>
        <dbReference type="ChEBI" id="CHEBI:61977"/>
        <dbReference type="ChEBI" id="CHEBI:456216"/>
        <dbReference type="EC" id="2.7.11.22"/>
    </reaction>
</comment>
<keyword evidence="3 14" id="KW-0723">Serine/threonine-protein kinase</keyword>
<dbReference type="InterPro" id="IPR017441">
    <property type="entry name" value="Protein_kinase_ATP_BS"/>
</dbReference>
<evidence type="ECO:0000256" key="12">
    <source>
        <dbReference type="ARBA" id="ARBA00048367"/>
    </source>
</evidence>
<evidence type="ECO:0000256" key="10">
    <source>
        <dbReference type="ARBA" id="ARBA00035723"/>
    </source>
</evidence>
<name>A0A9P9YVN6_9MUSC</name>
<keyword evidence="7 13" id="KW-0067">ATP-binding</keyword>
<evidence type="ECO:0000256" key="7">
    <source>
        <dbReference type="ARBA" id="ARBA00022840"/>
    </source>
</evidence>
<dbReference type="FunFam" id="3.30.200.20:FF:000579">
    <property type="entry name" value="cyclin-dependent kinase 20"/>
    <property type="match status" value="1"/>
</dbReference>
<evidence type="ECO:0000256" key="1">
    <source>
        <dbReference type="ARBA" id="ARBA00006485"/>
    </source>
</evidence>
<evidence type="ECO:0000256" key="14">
    <source>
        <dbReference type="RuleBase" id="RU000304"/>
    </source>
</evidence>
<dbReference type="GO" id="GO:0004693">
    <property type="term" value="F:cyclin-dependent protein serine/threonine kinase activity"/>
    <property type="evidence" value="ECO:0007669"/>
    <property type="project" value="UniProtKB-EC"/>
</dbReference>
<evidence type="ECO:0000256" key="13">
    <source>
        <dbReference type="PROSITE-ProRule" id="PRU10141"/>
    </source>
</evidence>
<proteinExistence type="inferred from homology"/>